<name>A0ABT3QCQ1_9PROT</name>
<feature type="transmembrane region" description="Helical" evidence="4">
    <location>
        <begin position="27"/>
        <end position="54"/>
    </location>
</feature>
<dbReference type="Gene3D" id="1.20.1250.20">
    <property type="entry name" value="MFS general substrate transporter like domains"/>
    <property type="match status" value="2"/>
</dbReference>
<dbReference type="InterPro" id="IPR020846">
    <property type="entry name" value="MFS_dom"/>
</dbReference>
<dbReference type="PROSITE" id="PS50850">
    <property type="entry name" value="MFS"/>
    <property type="match status" value="1"/>
</dbReference>
<dbReference type="Pfam" id="PF07690">
    <property type="entry name" value="MFS_1"/>
    <property type="match status" value="1"/>
</dbReference>
<evidence type="ECO:0000256" key="3">
    <source>
        <dbReference type="ARBA" id="ARBA00023136"/>
    </source>
</evidence>
<evidence type="ECO:0000256" key="4">
    <source>
        <dbReference type="SAM" id="Phobius"/>
    </source>
</evidence>
<keyword evidence="3 4" id="KW-0472">Membrane</keyword>
<feature type="transmembrane region" description="Helical" evidence="4">
    <location>
        <begin position="386"/>
        <end position="405"/>
    </location>
</feature>
<dbReference type="Proteomes" id="UP001301152">
    <property type="component" value="Unassembled WGS sequence"/>
</dbReference>
<gene>
    <name evidence="6" type="ORF">OQ497_03625</name>
</gene>
<dbReference type="EMBL" id="JAPIUZ010000001">
    <property type="protein sequence ID" value="MCX2563051.1"/>
    <property type="molecule type" value="Genomic_DNA"/>
</dbReference>
<feature type="transmembrane region" description="Helical" evidence="4">
    <location>
        <begin position="93"/>
        <end position="116"/>
    </location>
</feature>
<organism evidence="6 7">
    <name type="scientific">Acetobacter thailandicus</name>
    <dbReference type="NCBI Taxonomy" id="1502842"/>
    <lineage>
        <taxon>Bacteria</taxon>
        <taxon>Pseudomonadati</taxon>
        <taxon>Pseudomonadota</taxon>
        <taxon>Alphaproteobacteria</taxon>
        <taxon>Acetobacterales</taxon>
        <taxon>Acetobacteraceae</taxon>
        <taxon>Acetobacter</taxon>
    </lineage>
</organism>
<feature type="transmembrane region" description="Helical" evidence="4">
    <location>
        <begin position="322"/>
        <end position="344"/>
    </location>
</feature>
<dbReference type="PANTHER" id="PTHR11360">
    <property type="entry name" value="MONOCARBOXYLATE TRANSPORTER"/>
    <property type="match status" value="1"/>
</dbReference>
<feature type="transmembrane region" description="Helical" evidence="4">
    <location>
        <begin position="66"/>
        <end position="86"/>
    </location>
</feature>
<evidence type="ECO:0000313" key="7">
    <source>
        <dbReference type="Proteomes" id="UP001301152"/>
    </source>
</evidence>
<feature type="domain" description="Major facilitator superfamily (MFS) profile" evidence="5">
    <location>
        <begin position="194"/>
        <end position="414"/>
    </location>
</feature>
<feature type="transmembrane region" description="Helical" evidence="4">
    <location>
        <begin position="185"/>
        <end position="211"/>
    </location>
</feature>
<reference evidence="6 7" key="1">
    <citation type="submission" date="2022-11" db="EMBL/GenBank/DDBJ databases">
        <title>Genome sequencing of Acetobacter type strain.</title>
        <authorList>
            <person name="Heo J."/>
            <person name="Lee D."/>
            <person name="Han B.-H."/>
            <person name="Hong S.-B."/>
            <person name="Kwon S.-W."/>
        </authorList>
    </citation>
    <scope>NUCLEOTIDE SEQUENCE [LARGE SCALE GENOMIC DNA]</scope>
    <source>
        <strain evidence="6 7">KACC 21253</strain>
    </source>
</reference>
<feature type="transmembrane region" description="Helical" evidence="4">
    <location>
        <begin position="265"/>
        <end position="285"/>
    </location>
</feature>
<dbReference type="PANTHER" id="PTHR11360:SF284">
    <property type="entry name" value="EG:103B4.3 PROTEIN-RELATED"/>
    <property type="match status" value="1"/>
</dbReference>
<dbReference type="InterPro" id="IPR036259">
    <property type="entry name" value="MFS_trans_sf"/>
</dbReference>
<evidence type="ECO:0000259" key="5">
    <source>
        <dbReference type="PROSITE" id="PS50850"/>
    </source>
</evidence>
<feature type="transmembrane region" description="Helical" evidence="4">
    <location>
        <begin position="156"/>
        <end position="173"/>
    </location>
</feature>
<keyword evidence="2 4" id="KW-1133">Transmembrane helix</keyword>
<evidence type="ECO:0000313" key="6">
    <source>
        <dbReference type="EMBL" id="MCX2563051.1"/>
    </source>
</evidence>
<protein>
    <submittedName>
        <fullName evidence="6">MFS transporter</fullName>
    </submittedName>
</protein>
<feature type="transmembrane region" description="Helical" evidence="4">
    <location>
        <begin position="122"/>
        <end position="144"/>
    </location>
</feature>
<feature type="transmembrane region" description="Helical" evidence="4">
    <location>
        <begin position="356"/>
        <end position="374"/>
    </location>
</feature>
<dbReference type="SUPFAM" id="SSF103473">
    <property type="entry name" value="MFS general substrate transporter"/>
    <property type="match status" value="1"/>
</dbReference>
<feature type="transmembrane region" description="Helical" evidence="4">
    <location>
        <begin position="232"/>
        <end position="253"/>
    </location>
</feature>
<keyword evidence="7" id="KW-1185">Reference proteome</keyword>
<dbReference type="RefSeq" id="WP_158092914.1">
    <property type="nucleotide sequence ID" value="NZ_JAERKX010000017.1"/>
</dbReference>
<feature type="transmembrane region" description="Helical" evidence="4">
    <location>
        <begin position="297"/>
        <end position="316"/>
    </location>
</feature>
<keyword evidence="1 4" id="KW-0812">Transmembrane</keyword>
<sequence>MPLAVSSEDLTVIPLVKRAALSAPRRYFALAAVTALYFFLMAGSFNALGVVLPAMVSDLHLNWSEAGFGFTLLGLACGLISPLPAITIRHFGIVATLISAGCLLASGFAFLAMAVSKFEYDLGTLLIGCAFTLGGTVPGTYVVANLFEQSSRPMGLYFGIGGLGSIAGPLLYIGINSTLHGWRPFWWFCALATSLCSIIAALIVHGIPFDIAHDNTIRKRGWPARTALRSPAFWVIVTAYTGCLAISTTLHSFSVKHFTEHGLSATHAAEIMSMVALLAAAGAFIAGEAGRVAGGRILTGAATAALMLASATLLMPQSSLTLGVFIVTMGLGVGLSYVASAMLLLEYFGTRHNLELYATMCLISTAAAFGPWLGGLIHDSTGSFRMIFMAFAAIGLLLTLALAFLRRPSLQDEA</sequence>
<evidence type="ECO:0000256" key="2">
    <source>
        <dbReference type="ARBA" id="ARBA00022989"/>
    </source>
</evidence>
<accession>A0ABT3QCQ1</accession>
<dbReference type="InterPro" id="IPR011701">
    <property type="entry name" value="MFS"/>
</dbReference>
<proteinExistence type="predicted"/>
<evidence type="ECO:0000256" key="1">
    <source>
        <dbReference type="ARBA" id="ARBA00022692"/>
    </source>
</evidence>
<comment type="caution">
    <text evidence="6">The sequence shown here is derived from an EMBL/GenBank/DDBJ whole genome shotgun (WGS) entry which is preliminary data.</text>
</comment>
<dbReference type="InterPro" id="IPR050327">
    <property type="entry name" value="Proton-linked_MCT"/>
</dbReference>